<evidence type="ECO:0000313" key="2">
    <source>
        <dbReference type="Proteomes" id="UP000664914"/>
    </source>
</evidence>
<dbReference type="CDD" id="cd02440">
    <property type="entry name" value="AdoMet_MTases"/>
    <property type="match status" value="1"/>
</dbReference>
<dbReference type="EMBL" id="CP059319">
    <property type="protein sequence ID" value="QTH20601.1"/>
    <property type="molecule type" value="Genomic_DNA"/>
</dbReference>
<organism evidence="1 2">
    <name type="scientific">Rhizorhabdus wittichii</name>
    <dbReference type="NCBI Taxonomy" id="160791"/>
    <lineage>
        <taxon>Bacteria</taxon>
        <taxon>Pseudomonadati</taxon>
        <taxon>Pseudomonadota</taxon>
        <taxon>Alphaproteobacteria</taxon>
        <taxon>Sphingomonadales</taxon>
        <taxon>Sphingomonadaceae</taxon>
        <taxon>Rhizorhabdus</taxon>
    </lineage>
</organism>
<sequence length="269" mass="30800">MKQKFPQLFEIANRVGTDKGHKGPSKKWSSNNYTDIYQAYFGERCDEALNLCEIGLGVPGKNWESDIAHGDNRSGGGSMRMWYEFFPNAAFYGLDINPADHLENDRIKTFVVDQSSVESLNGFKKQIGKTMFDIIIDDGSHIADHQQLTLSLLWERLKPGGYYVIEDLNDLRSGETRHTKHAPQNCESTRIWFQNYQQSGAINPNNNFANFDFLDEITYLAFHSFPVMQQTRDHIRELVRMAIGRGGKGLLRHEFRSMAPKIVLFRKAG</sequence>
<name>A0A975D0J3_9SPHN</name>
<accession>A0A975D0J3</accession>
<dbReference type="InterPro" id="IPR029063">
    <property type="entry name" value="SAM-dependent_MTases_sf"/>
</dbReference>
<dbReference type="Proteomes" id="UP000664914">
    <property type="component" value="Chromosome"/>
</dbReference>
<proteinExistence type="predicted"/>
<reference evidence="1" key="1">
    <citation type="submission" date="2020-07" db="EMBL/GenBank/DDBJ databases">
        <authorList>
            <person name="Camacho E."/>
        </authorList>
    </citation>
    <scope>NUCLEOTIDE SEQUENCE</scope>
    <source>
        <strain evidence="1">MPO218</strain>
    </source>
</reference>
<evidence type="ECO:0008006" key="3">
    <source>
        <dbReference type="Google" id="ProtNLM"/>
    </source>
</evidence>
<dbReference type="Gene3D" id="3.40.50.150">
    <property type="entry name" value="Vaccinia Virus protein VP39"/>
    <property type="match status" value="1"/>
</dbReference>
<dbReference type="AlphaFoldDB" id="A0A975D0J3"/>
<dbReference type="RefSeq" id="WP_208632197.1">
    <property type="nucleotide sequence ID" value="NZ_CP059319.1"/>
</dbReference>
<dbReference type="SUPFAM" id="SSF53335">
    <property type="entry name" value="S-adenosyl-L-methionine-dependent methyltransferases"/>
    <property type="match status" value="1"/>
</dbReference>
<gene>
    <name evidence="1" type="ORF">HRJ34_20005</name>
</gene>
<reference evidence="1" key="2">
    <citation type="submission" date="2021-04" db="EMBL/GenBank/DDBJ databases">
        <title>Isolation and genomic analysis of the ibuprofen-degrading bacterium Sphingomonas strain MPO218.</title>
        <authorList>
            <person name="Aulestia M."/>
            <person name="Flores A."/>
            <person name="Mangas E.L."/>
            <person name="Perez-Pulido A.J."/>
            <person name="Santero E."/>
            <person name="Camacho E.M."/>
        </authorList>
    </citation>
    <scope>NUCLEOTIDE SEQUENCE</scope>
    <source>
        <strain evidence="1">MPO218</strain>
    </source>
</reference>
<evidence type="ECO:0000313" key="1">
    <source>
        <dbReference type="EMBL" id="QTH20601.1"/>
    </source>
</evidence>
<protein>
    <recommendedName>
        <fullName evidence="3">Class I SAM-dependent methyltransferase</fullName>
    </recommendedName>
</protein>